<accession>A0A2P6PH31</accession>
<dbReference type="InterPro" id="IPR006566">
    <property type="entry name" value="FBD"/>
</dbReference>
<dbReference type="SMART" id="SM00579">
    <property type="entry name" value="FBD"/>
    <property type="match status" value="1"/>
</dbReference>
<protein>
    <submittedName>
        <fullName evidence="2">Putative FBD domain-containing protein</fullName>
    </submittedName>
</protein>
<reference evidence="2 3" key="1">
    <citation type="journal article" date="2018" name="Nat. Genet.">
        <title>The Rosa genome provides new insights in the design of modern roses.</title>
        <authorList>
            <person name="Bendahmane M."/>
        </authorList>
    </citation>
    <scope>NUCLEOTIDE SEQUENCE [LARGE SCALE GENOMIC DNA]</scope>
    <source>
        <strain evidence="3">cv. Old Blush</strain>
    </source>
</reference>
<name>A0A2P6PH31_ROSCH</name>
<comment type="caution">
    <text evidence="2">The sequence shown here is derived from an EMBL/GenBank/DDBJ whole genome shotgun (WGS) entry which is preliminary data.</text>
</comment>
<dbReference type="OMA" id="FASGYEN"/>
<dbReference type="EMBL" id="PDCK01000045">
    <property type="protein sequence ID" value="PRQ21246.1"/>
    <property type="molecule type" value="Genomic_DNA"/>
</dbReference>
<evidence type="ECO:0000313" key="3">
    <source>
        <dbReference type="Proteomes" id="UP000238479"/>
    </source>
</evidence>
<gene>
    <name evidence="2" type="ORF">RchiOBHm_Chr7g0237071</name>
</gene>
<dbReference type="PANTHER" id="PTHR31900:SF34">
    <property type="entry name" value="EMB|CAB62440.1-RELATED"/>
    <property type="match status" value="1"/>
</dbReference>
<dbReference type="InterPro" id="IPR050232">
    <property type="entry name" value="FBL13/AtMIF1-like"/>
</dbReference>
<evidence type="ECO:0000313" key="2">
    <source>
        <dbReference type="EMBL" id="PRQ21246.1"/>
    </source>
</evidence>
<dbReference type="AlphaFoldDB" id="A0A2P6PH31"/>
<dbReference type="Proteomes" id="UP000238479">
    <property type="component" value="Chromosome 7"/>
</dbReference>
<sequence length="269" mass="30278">MEKLLPGCSALEDLAISGTVGEGYLNFNVSALELKKLRINLDTVEDYSLADYNDLNIFVRAPKLEYFGLKQTALSNCVLENSKSLVKATIDLNYHTATEHSGFAGRATALLAQICNVKSLSLSAHGLDENCDLPVFGNLNQLRLVLHRCCSWWAELLKRSPNLESLVLEHDVYNCDGIAEYGFEKMELLWHPPELVPNCLLSHVKTICIKRFLGRDDDFEVAKYLLKNGKVLNSMKIYTGDFFVCTKEDMLEKLLMFERGSKTCQVEIA</sequence>
<dbReference type="SUPFAM" id="SSF52047">
    <property type="entry name" value="RNI-like"/>
    <property type="match status" value="1"/>
</dbReference>
<proteinExistence type="predicted"/>
<keyword evidence="3" id="KW-1185">Reference proteome</keyword>
<feature type="domain" description="FBD" evidence="1">
    <location>
        <begin position="198"/>
        <end position="269"/>
    </location>
</feature>
<evidence type="ECO:0000259" key="1">
    <source>
        <dbReference type="SMART" id="SM00579"/>
    </source>
</evidence>
<dbReference type="PANTHER" id="PTHR31900">
    <property type="entry name" value="F-BOX/RNI SUPERFAMILY PROTEIN-RELATED"/>
    <property type="match status" value="1"/>
</dbReference>
<dbReference type="Pfam" id="PF08387">
    <property type="entry name" value="FBD"/>
    <property type="match status" value="1"/>
</dbReference>
<organism evidence="2 3">
    <name type="scientific">Rosa chinensis</name>
    <name type="common">China rose</name>
    <dbReference type="NCBI Taxonomy" id="74649"/>
    <lineage>
        <taxon>Eukaryota</taxon>
        <taxon>Viridiplantae</taxon>
        <taxon>Streptophyta</taxon>
        <taxon>Embryophyta</taxon>
        <taxon>Tracheophyta</taxon>
        <taxon>Spermatophyta</taxon>
        <taxon>Magnoliopsida</taxon>
        <taxon>eudicotyledons</taxon>
        <taxon>Gunneridae</taxon>
        <taxon>Pentapetalae</taxon>
        <taxon>rosids</taxon>
        <taxon>fabids</taxon>
        <taxon>Rosales</taxon>
        <taxon>Rosaceae</taxon>
        <taxon>Rosoideae</taxon>
        <taxon>Rosoideae incertae sedis</taxon>
        <taxon>Rosa</taxon>
    </lineage>
</organism>
<dbReference type="Gramene" id="PRQ21246">
    <property type="protein sequence ID" value="PRQ21246"/>
    <property type="gene ID" value="RchiOBHm_Chr7g0237071"/>
</dbReference>